<reference evidence="1" key="1">
    <citation type="journal article" date="2014" name="Int. J. Syst. Evol. Microbiol.">
        <title>Complete genome sequence of Corynebacterium casei LMG S-19264T (=DSM 44701T), isolated from a smear-ripened cheese.</title>
        <authorList>
            <consortium name="US DOE Joint Genome Institute (JGI-PGF)"/>
            <person name="Walter F."/>
            <person name="Albersmeier A."/>
            <person name="Kalinowski J."/>
            <person name="Ruckert C."/>
        </authorList>
    </citation>
    <scope>NUCLEOTIDE SEQUENCE</scope>
    <source>
        <strain evidence="1">CGMCC 1.15320</strain>
    </source>
</reference>
<protein>
    <submittedName>
        <fullName evidence="1">Uncharacterized protein</fullName>
    </submittedName>
</protein>
<comment type="caution">
    <text evidence="1">The sequence shown here is derived from an EMBL/GenBank/DDBJ whole genome shotgun (WGS) entry which is preliminary data.</text>
</comment>
<dbReference type="EMBL" id="BMIF01000030">
    <property type="protein sequence ID" value="GGA82739.1"/>
    <property type="molecule type" value="Genomic_DNA"/>
</dbReference>
<evidence type="ECO:0000313" key="2">
    <source>
        <dbReference type="Proteomes" id="UP000636264"/>
    </source>
</evidence>
<organism evidence="1 2">
    <name type="scientific">Nitratireductor aestuarii</name>
    <dbReference type="NCBI Taxonomy" id="1735103"/>
    <lineage>
        <taxon>Bacteria</taxon>
        <taxon>Pseudomonadati</taxon>
        <taxon>Pseudomonadota</taxon>
        <taxon>Alphaproteobacteria</taxon>
        <taxon>Hyphomicrobiales</taxon>
        <taxon>Phyllobacteriaceae</taxon>
        <taxon>Nitratireductor</taxon>
    </lineage>
</organism>
<gene>
    <name evidence="1" type="ORF">GCM10011385_41220</name>
</gene>
<name>A0A916S4Q8_9HYPH</name>
<accession>A0A916S4Q8</accession>
<dbReference type="Proteomes" id="UP000636264">
    <property type="component" value="Unassembled WGS sequence"/>
</dbReference>
<reference evidence="1" key="2">
    <citation type="submission" date="2020-09" db="EMBL/GenBank/DDBJ databases">
        <authorList>
            <person name="Sun Q."/>
            <person name="Zhou Y."/>
        </authorList>
    </citation>
    <scope>NUCLEOTIDE SEQUENCE</scope>
    <source>
        <strain evidence="1">CGMCC 1.15320</strain>
    </source>
</reference>
<evidence type="ECO:0000313" key="1">
    <source>
        <dbReference type="EMBL" id="GGA82739.1"/>
    </source>
</evidence>
<dbReference type="AlphaFoldDB" id="A0A916S4Q8"/>
<keyword evidence="2" id="KW-1185">Reference proteome</keyword>
<proteinExistence type="predicted"/>
<sequence length="49" mass="5434">MSPEYGFAPSVVDTNAARELMPFLKSTGLDAIKIRNPDRNEIKQSPATR</sequence>